<accession>S4Y977</accession>
<sequence length="45" mass="4584">MAKAAIVSARSFGALPGASIRLNSVTESSPSRSLFSIGSEVTARC</sequence>
<proteinExistence type="predicted"/>
<dbReference type="EMBL" id="CP003969">
    <property type="protein sequence ID" value="AGP40881.1"/>
    <property type="molecule type" value="Genomic_DNA"/>
</dbReference>
<evidence type="ECO:0000313" key="2">
    <source>
        <dbReference type="Proteomes" id="UP000014803"/>
    </source>
</evidence>
<evidence type="ECO:0000313" key="1">
    <source>
        <dbReference type="EMBL" id="AGP40881.1"/>
    </source>
</evidence>
<dbReference type="KEGG" id="scu:SCE1572_44165"/>
<dbReference type="HOGENOM" id="CLU_3205395_0_0_7"/>
<protein>
    <submittedName>
        <fullName evidence="1">Uncharacterized protein</fullName>
    </submittedName>
</protein>
<organism evidence="1 2">
    <name type="scientific">Sorangium cellulosum So0157-2</name>
    <dbReference type="NCBI Taxonomy" id="1254432"/>
    <lineage>
        <taxon>Bacteria</taxon>
        <taxon>Pseudomonadati</taxon>
        <taxon>Myxococcota</taxon>
        <taxon>Polyangia</taxon>
        <taxon>Polyangiales</taxon>
        <taxon>Polyangiaceae</taxon>
        <taxon>Sorangium</taxon>
    </lineage>
</organism>
<dbReference type="Proteomes" id="UP000014803">
    <property type="component" value="Chromosome"/>
</dbReference>
<gene>
    <name evidence="1" type="ORF">SCE1572_44165</name>
</gene>
<name>S4Y977_SORCE</name>
<reference evidence="1 2" key="1">
    <citation type="journal article" date="2013" name="Sci. Rep.">
        <title>Extraordinary expansion of a Sorangium cellulosum genome from an alkaline milieu.</title>
        <authorList>
            <person name="Han K."/>
            <person name="Li Z.F."/>
            <person name="Peng R."/>
            <person name="Zhu L.P."/>
            <person name="Zhou T."/>
            <person name="Wang L.G."/>
            <person name="Li S.G."/>
            <person name="Zhang X.B."/>
            <person name="Hu W."/>
            <person name="Wu Z.H."/>
            <person name="Qin N."/>
            <person name="Li Y.Z."/>
        </authorList>
    </citation>
    <scope>NUCLEOTIDE SEQUENCE [LARGE SCALE GENOMIC DNA]</scope>
    <source>
        <strain evidence="1 2">So0157-2</strain>
    </source>
</reference>
<dbReference type="AlphaFoldDB" id="S4Y977"/>